<feature type="compositionally biased region" description="Polar residues" evidence="1">
    <location>
        <begin position="72"/>
        <end position="82"/>
    </location>
</feature>
<organism evidence="2 3">
    <name type="scientific">Schizothecium vesticola</name>
    <dbReference type="NCBI Taxonomy" id="314040"/>
    <lineage>
        <taxon>Eukaryota</taxon>
        <taxon>Fungi</taxon>
        <taxon>Dikarya</taxon>
        <taxon>Ascomycota</taxon>
        <taxon>Pezizomycotina</taxon>
        <taxon>Sordariomycetes</taxon>
        <taxon>Sordariomycetidae</taxon>
        <taxon>Sordariales</taxon>
        <taxon>Schizotheciaceae</taxon>
        <taxon>Schizothecium</taxon>
    </lineage>
</organism>
<reference evidence="2" key="1">
    <citation type="submission" date="2023-06" db="EMBL/GenBank/DDBJ databases">
        <title>Genome-scale phylogeny and comparative genomics of the fungal order Sordariales.</title>
        <authorList>
            <consortium name="Lawrence Berkeley National Laboratory"/>
            <person name="Hensen N."/>
            <person name="Bonometti L."/>
            <person name="Westerberg I."/>
            <person name="Brannstrom I.O."/>
            <person name="Guillou S."/>
            <person name="Cros-Aarteil S."/>
            <person name="Calhoun S."/>
            <person name="Haridas S."/>
            <person name="Kuo A."/>
            <person name="Mondo S."/>
            <person name="Pangilinan J."/>
            <person name="Riley R."/>
            <person name="LaButti K."/>
            <person name="Andreopoulos B."/>
            <person name="Lipzen A."/>
            <person name="Chen C."/>
            <person name="Yanf M."/>
            <person name="Daum C."/>
            <person name="Ng V."/>
            <person name="Clum A."/>
            <person name="Steindorff A."/>
            <person name="Ohm R."/>
            <person name="Martin F."/>
            <person name="Silar P."/>
            <person name="Natvig D."/>
            <person name="Lalanne C."/>
            <person name="Gautier V."/>
            <person name="Ament-velasquez S.L."/>
            <person name="Kruys A."/>
            <person name="Hutchinson M.I."/>
            <person name="Powell A.J."/>
            <person name="Barry K."/>
            <person name="Miller A.N."/>
            <person name="Grigoriev I.V."/>
            <person name="Debuchy R."/>
            <person name="Gladieux P."/>
            <person name="Thoren M.H."/>
            <person name="Johannesson H."/>
        </authorList>
    </citation>
    <scope>NUCLEOTIDE SEQUENCE</scope>
    <source>
        <strain evidence="2">SMH3187-1</strain>
    </source>
</reference>
<protein>
    <submittedName>
        <fullName evidence="2">Uncharacterized protein</fullName>
    </submittedName>
</protein>
<sequence>MLLPLPGGGSSNSPMGLWLMRPSSPISTMIRMRRGSPLAKALLPSPTPAPSRKEQNSRGPVLSRTPMDDVTAETTMTDSKQASPPPHARRPFVRRVFQVSTRGGDDIGQRDADVLGGHIHSSVLWPMINPIDRSERVFGEPLVDVGEEQPDETRVRGLVILSVGVDGKVLKDVVGVFDHQAVEAADAYVIGEERRQVRFVEGMPF</sequence>
<name>A0AA40EPW9_9PEZI</name>
<gene>
    <name evidence="2" type="ORF">B0T18DRAFT_448049</name>
</gene>
<comment type="caution">
    <text evidence="2">The sequence shown here is derived from an EMBL/GenBank/DDBJ whole genome shotgun (WGS) entry which is preliminary data.</text>
</comment>
<dbReference type="EMBL" id="JAUKUD010000005">
    <property type="protein sequence ID" value="KAK0743303.1"/>
    <property type="molecule type" value="Genomic_DNA"/>
</dbReference>
<dbReference type="AlphaFoldDB" id="A0AA40EPW9"/>
<evidence type="ECO:0000313" key="3">
    <source>
        <dbReference type="Proteomes" id="UP001172155"/>
    </source>
</evidence>
<feature type="region of interest" description="Disordered" evidence="1">
    <location>
        <begin position="40"/>
        <end position="92"/>
    </location>
</feature>
<dbReference type="Proteomes" id="UP001172155">
    <property type="component" value="Unassembled WGS sequence"/>
</dbReference>
<keyword evidence="3" id="KW-1185">Reference proteome</keyword>
<evidence type="ECO:0000313" key="2">
    <source>
        <dbReference type="EMBL" id="KAK0743303.1"/>
    </source>
</evidence>
<evidence type="ECO:0000256" key="1">
    <source>
        <dbReference type="SAM" id="MobiDB-lite"/>
    </source>
</evidence>
<accession>A0AA40EPW9</accession>
<proteinExistence type="predicted"/>